<dbReference type="InterPro" id="IPR058031">
    <property type="entry name" value="AAA_lid_NorR"/>
</dbReference>
<keyword evidence="3" id="KW-0805">Transcription regulation</keyword>
<evidence type="ECO:0000256" key="2">
    <source>
        <dbReference type="ARBA" id="ARBA00022840"/>
    </source>
</evidence>
<keyword evidence="1" id="KW-0547">Nucleotide-binding</keyword>
<dbReference type="PROSITE" id="PS00676">
    <property type="entry name" value="SIGMA54_INTERACT_2"/>
    <property type="match status" value="1"/>
</dbReference>
<dbReference type="NCBIfam" id="TIGR00229">
    <property type="entry name" value="sensory_box"/>
    <property type="match status" value="1"/>
</dbReference>
<dbReference type="Gene3D" id="3.40.50.300">
    <property type="entry name" value="P-loop containing nucleotide triphosphate hydrolases"/>
    <property type="match status" value="1"/>
</dbReference>
<dbReference type="Pfam" id="PF00158">
    <property type="entry name" value="Sigma54_activat"/>
    <property type="match status" value="1"/>
</dbReference>
<dbReference type="Pfam" id="PF08461">
    <property type="entry name" value="WHD_RNase_R"/>
    <property type="match status" value="1"/>
</dbReference>
<keyword evidence="4" id="KW-0238">DNA-binding</keyword>
<dbReference type="Pfam" id="PF00989">
    <property type="entry name" value="PAS"/>
    <property type="match status" value="1"/>
</dbReference>
<protein>
    <submittedName>
        <fullName evidence="8">PAS domain S-box protein</fullName>
    </submittedName>
</protein>
<dbReference type="SUPFAM" id="SSF52540">
    <property type="entry name" value="P-loop containing nucleoside triphosphate hydrolases"/>
    <property type="match status" value="1"/>
</dbReference>
<dbReference type="InterPro" id="IPR025943">
    <property type="entry name" value="Sigma_54_int_dom_ATP-bd_2"/>
</dbReference>
<dbReference type="FunFam" id="3.40.50.300:FF:000006">
    <property type="entry name" value="DNA-binding transcriptional regulator NtrC"/>
    <property type="match status" value="1"/>
</dbReference>
<dbReference type="InterPro" id="IPR027417">
    <property type="entry name" value="P-loop_NTPase"/>
</dbReference>
<dbReference type="PANTHER" id="PTHR32071">
    <property type="entry name" value="TRANSCRIPTIONAL REGULATORY PROTEIN"/>
    <property type="match status" value="1"/>
</dbReference>
<gene>
    <name evidence="8" type="ORF">FWJ32_11335</name>
</gene>
<dbReference type="InterPro" id="IPR000014">
    <property type="entry name" value="PAS"/>
</dbReference>
<dbReference type="SMART" id="SM00382">
    <property type="entry name" value="AAA"/>
    <property type="match status" value="1"/>
</dbReference>
<keyword evidence="2" id="KW-0067">ATP-binding</keyword>
<dbReference type="InterPro" id="IPR013767">
    <property type="entry name" value="PAS_fold"/>
</dbReference>
<dbReference type="Gene3D" id="1.10.8.60">
    <property type="match status" value="1"/>
</dbReference>
<dbReference type="GO" id="GO:0003677">
    <property type="term" value="F:DNA binding"/>
    <property type="evidence" value="ECO:0007669"/>
    <property type="project" value="UniProtKB-KW"/>
</dbReference>
<comment type="caution">
    <text evidence="8">The sequence shown here is derived from an EMBL/GenBank/DDBJ whole genome shotgun (WGS) entry which is preliminary data.</text>
</comment>
<dbReference type="CDD" id="cd00130">
    <property type="entry name" value="PAS"/>
    <property type="match status" value="1"/>
</dbReference>
<dbReference type="Proteomes" id="UP000322976">
    <property type="component" value="Unassembled WGS sequence"/>
</dbReference>
<evidence type="ECO:0000313" key="9">
    <source>
        <dbReference type="Proteomes" id="UP000322976"/>
    </source>
</evidence>
<dbReference type="InterPro" id="IPR002078">
    <property type="entry name" value="Sigma_54_int"/>
</dbReference>
<keyword evidence="5" id="KW-0804">Transcription</keyword>
<evidence type="ECO:0000256" key="1">
    <source>
        <dbReference type="ARBA" id="ARBA00022741"/>
    </source>
</evidence>
<dbReference type="PANTHER" id="PTHR32071:SF57">
    <property type="entry name" value="C4-DICARBOXYLATE TRANSPORT TRANSCRIPTIONAL REGULATORY PROTEIN DCTD"/>
    <property type="match status" value="1"/>
</dbReference>
<reference evidence="8 9" key="1">
    <citation type="submission" date="2019-08" db="EMBL/GenBank/DDBJ databases">
        <title>Calorimonas adulescens gen. nov., sp. nov., an anaerobic thermophilic bacterium from Sakhalin hot spring.</title>
        <authorList>
            <person name="Khomyakova M.A."/>
            <person name="Merkel A.Y."/>
            <person name="Novikov A."/>
            <person name="Bonch-Osmolovskaya E.A."/>
            <person name="Slobodkin A.I."/>
        </authorList>
    </citation>
    <scope>NUCLEOTIDE SEQUENCE [LARGE SCALE GENOMIC DNA]</scope>
    <source>
        <strain evidence="8 9">A05MB</strain>
    </source>
</reference>
<dbReference type="GO" id="GO:0005524">
    <property type="term" value="F:ATP binding"/>
    <property type="evidence" value="ECO:0007669"/>
    <property type="project" value="UniProtKB-KW"/>
</dbReference>
<dbReference type="CDD" id="cd00009">
    <property type="entry name" value="AAA"/>
    <property type="match status" value="1"/>
</dbReference>
<dbReference type="Pfam" id="PF25601">
    <property type="entry name" value="AAA_lid_14"/>
    <property type="match status" value="1"/>
</dbReference>
<evidence type="ECO:0000256" key="5">
    <source>
        <dbReference type="ARBA" id="ARBA00023163"/>
    </source>
</evidence>
<dbReference type="PROSITE" id="PS00688">
    <property type="entry name" value="SIGMA54_INTERACT_3"/>
    <property type="match status" value="1"/>
</dbReference>
<feature type="domain" description="AAA+ ATPase" evidence="7">
    <location>
        <begin position="361"/>
        <end position="506"/>
    </location>
</feature>
<proteinExistence type="predicted"/>
<dbReference type="SUPFAM" id="SSF55785">
    <property type="entry name" value="PYP-like sensor domain (PAS domain)"/>
    <property type="match status" value="1"/>
</dbReference>
<dbReference type="InterPro" id="IPR025944">
    <property type="entry name" value="Sigma_54_int_dom_CS"/>
</dbReference>
<evidence type="ECO:0000259" key="6">
    <source>
        <dbReference type="SMART" id="SM00091"/>
    </source>
</evidence>
<dbReference type="InterPro" id="IPR036388">
    <property type="entry name" value="WH-like_DNA-bd_sf"/>
</dbReference>
<dbReference type="AlphaFoldDB" id="A0A5D8QCC4"/>
<evidence type="ECO:0000256" key="3">
    <source>
        <dbReference type="ARBA" id="ARBA00023015"/>
    </source>
</evidence>
<evidence type="ECO:0000313" key="8">
    <source>
        <dbReference type="EMBL" id="TZE80978.1"/>
    </source>
</evidence>
<dbReference type="Gene3D" id="1.10.10.10">
    <property type="entry name" value="Winged helix-like DNA-binding domain superfamily/Winged helix DNA-binding domain"/>
    <property type="match status" value="1"/>
</dbReference>
<dbReference type="InterPro" id="IPR035965">
    <property type="entry name" value="PAS-like_dom_sf"/>
</dbReference>
<sequence>MPGTLLLIAKAANAKEILSNQLREIFQGSILVKARCLDELCQEDIDEASLVLFSNKAVFNEYKNSKNMLIQNFLVAERYIYLDNLNEIIALPQGEKALVVSNLKISAEDTINEIIDVGINHLRLIPYYPGCGLDINGIDVAISPAAGDIVPAGIKKVIDVGVRRIAISTIFKITNFFNLPIEIVDKYIIEYTREFILQAEKLNRTITTENRLNHELDAILNSVHDAIVATDADCNITVFNPKAEELFGYKRTEVMGKNICKIIPQNNFRKIIGQKKALSDTLERIGNRHLISNKTPLFMDGTVTGVVATYQDVTEMQRLEQEVRGKLYERGHVARFNFDDIVNKSDSMYSVVKKAKKFAASEEPVLLRGETGVGKEMFAQAIHNHSDRRNGPFIAVNFGALPENLAESELFGYEEGAFTGARKGGKPGLFELAHNGTIFLDEIGDATLSTQVKILRILQEKCVIRLGATKVIPVNVRIIAATNRDLKELIRQGKFREDLYYRLNVLSISIPSLRERKEDIVALAEYFMSQYCPGLVLSDEVKMLFYNYPWPGNVRELENVIRYISATCENKEVRLDDLPHEIINMNLKDELSTNSVGEIFRSKDRKAAEYEYILRILKHYYDTGRVCGRGTILLELNNRYGLGLTEEKVRWRLQTLSKMGYINIGRTKQGCKITENGMRVLEMLNRKAI</sequence>
<dbReference type="SMART" id="SM00091">
    <property type="entry name" value="PAS"/>
    <property type="match status" value="1"/>
</dbReference>
<organism evidence="8 9">
    <name type="scientific">Calorimonas adulescens</name>
    <dbReference type="NCBI Taxonomy" id="2606906"/>
    <lineage>
        <taxon>Bacteria</taxon>
        <taxon>Bacillati</taxon>
        <taxon>Bacillota</taxon>
        <taxon>Clostridia</taxon>
        <taxon>Thermoanaerobacterales</taxon>
        <taxon>Thermoanaerobacteraceae</taxon>
        <taxon>Calorimonas</taxon>
    </lineage>
</organism>
<feature type="domain" description="PAS" evidence="6">
    <location>
        <begin position="214"/>
        <end position="280"/>
    </location>
</feature>
<dbReference type="InterPro" id="IPR003593">
    <property type="entry name" value="AAA+_ATPase"/>
</dbReference>
<accession>A0A5D8QCC4</accession>
<dbReference type="PROSITE" id="PS00675">
    <property type="entry name" value="SIGMA54_INTERACT_1"/>
    <property type="match status" value="1"/>
</dbReference>
<evidence type="ECO:0000256" key="4">
    <source>
        <dbReference type="ARBA" id="ARBA00023125"/>
    </source>
</evidence>
<dbReference type="Gene3D" id="3.30.450.20">
    <property type="entry name" value="PAS domain"/>
    <property type="match status" value="1"/>
</dbReference>
<name>A0A5D8QCC4_9THEO</name>
<dbReference type="EMBL" id="VTPS01000020">
    <property type="protein sequence ID" value="TZE80978.1"/>
    <property type="molecule type" value="Genomic_DNA"/>
</dbReference>
<dbReference type="InterPro" id="IPR025662">
    <property type="entry name" value="Sigma_54_int_dom_ATP-bd_1"/>
</dbReference>
<dbReference type="GO" id="GO:0006355">
    <property type="term" value="P:regulation of DNA-templated transcription"/>
    <property type="evidence" value="ECO:0007669"/>
    <property type="project" value="InterPro"/>
</dbReference>
<keyword evidence="9" id="KW-1185">Reference proteome</keyword>
<dbReference type="InterPro" id="IPR013668">
    <property type="entry name" value="RNase_R_HTH_12"/>
</dbReference>
<evidence type="ECO:0000259" key="7">
    <source>
        <dbReference type="SMART" id="SM00382"/>
    </source>
</evidence>
<dbReference type="RefSeq" id="WP_149546067.1">
    <property type="nucleotide sequence ID" value="NZ_VTPS01000020.1"/>
</dbReference>